<dbReference type="PANTHER" id="PTHR42788">
    <property type="entry name" value="TAURINE IMPORT ATP-BINDING PROTEIN-RELATED"/>
    <property type="match status" value="1"/>
</dbReference>
<proteinExistence type="predicted"/>
<dbReference type="InterPro" id="IPR003593">
    <property type="entry name" value="AAA+_ATPase"/>
</dbReference>
<sequence>MSEFIRIEHLNKSYHDRPVLQDLSLSIPTGQITAVMAPSGVGKTTLLRILMGLEAADSGQVEGLDGLRLSAVFQEDRLCANLSPVSNIRLVTGSSLSRQEILSALAQAGLSDCAGQPARELSGGQRRRVALLRALLAPWDLLLLDEPFKGLDTETRKQIMDYVLLHFHKKPGRTVLLVTHDESEAAYMAENVFTLPVPL</sequence>
<comment type="caution">
    <text evidence="5">The sequence shown here is derived from an EMBL/GenBank/DDBJ whole genome shotgun (WGS) entry which is preliminary data.</text>
</comment>
<dbReference type="Gene3D" id="3.40.50.300">
    <property type="entry name" value="P-loop containing nucleotide triphosphate hydrolases"/>
    <property type="match status" value="1"/>
</dbReference>
<dbReference type="PROSITE" id="PS50893">
    <property type="entry name" value="ABC_TRANSPORTER_2"/>
    <property type="match status" value="1"/>
</dbReference>
<evidence type="ECO:0000256" key="2">
    <source>
        <dbReference type="ARBA" id="ARBA00022741"/>
    </source>
</evidence>
<organism evidence="5 6">
    <name type="scientific">Candidatus Eisenbergiella intestinigallinarum</name>
    <dbReference type="NCBI Taxonomy" id="2838549"/>
    <lineage>
        <taxon>Bacteria</taxon>
        <taxon>Bacillati</taxon>
        <taxon>Bacillota</taxon>
        <taxon>Clostridia</taxon>
        <taxon>Lachnospirales</taxon>
        <taxon>Lachnospiraceae</taxon>
        <taxon>Eisenbergiella</taxon>
    </lineage>
</organism>
<evidence type="ECO:0000313" key="5">
    <source>
        <dbReference type="EMBL" id="HJC87448.1"/>
    </source>
</evidence>
<dbReference type="PANTHER" id="PTHR42788:SF19">
    <property type="entry name" value="ALIPHATIC SULFONATES IMPORT ATP-BINDING PROTEIN SSUB 2"/>
    <property type="match status" value="1"/>
</dbReference>
<keyword evidence="3 5" id="KW-0067">ATP-binding</keyword>
<dbReference type="GO" id="GO:0016887">
    <property type="term" value="F:ATP hydrolysis activity"/>
    <property type="evidence" value="ECO:0007669"/>
    <property type="project" value="InterPro"/>
</dbReference>
<protein>
    <submittedName>
        <fullName evidence="5">ATP-binding cassette domain-containing protein</fullName>
    </submittedName>
</protein>
<dbReference type="PROSITE" id="PS00211">
    <property type="entry name" value="ABC_TRANSPORTER_1"/>
    <property type="match status" value="1"/>
</dbReference>
<dbReference type="InterPro" id="IPR003439">
    <property type="entry name" value="ABC_transporter-like_ATP-bd"/>
</dbReference>
<dbReference type="InterPro" id="IPR017871">
    <property type="entry name" value="ABC_transporter-like_CS"/>
</dbReference>
<dbReference type="AlphaFoldDB" id="A0A9D2TS26"/>
<dbReference type="Pfam" id="PF00005">
    <property type="entry name" value="ABC_tran"/>
    <property type="match status" value="1"/>
</dbReference>
<dbReference type="InterPro" id="IPR027417">
    <property type="entry name" value="P-loop_NTPase"/>
</dbReference>
<keyword evidence="1" id="KW-0813">Transport</keyword>
<name>A0A9D2TS26_9FIRM</name>
<keyword evidence="2" id="KW-0547">Nucleotide-binding</keyword>
<gene>
    <name evidence="5" type="ORF">H9926_05465</name>
</gene>
<dbReference type="EMBL" id="DWVS01000137">
    <property type="protein sequence ID" value="HJC87448.1"/>
    <property type="molecule type" value="Genomic_DNA"/>
</dbReference>
<feature type="domain" description="ABC transporter" evidence="4">
    <location>
        <begin position="5"/>
        <end position="199"/>
    </location>
</feature>
<dbReference type="SMART" id="SM00382">
    <property type="entry name" value="AAA"/>
    <property type="match status" value="1"/>
</dbReference>
<dbReference type="Proteomes" id="UP000823922">
    <property type="component" value="Unassembled WGS sequence"/>
</dbReference>
<evidence type="ECO:0000313" key="6">
    <source>
        <dbReference type="Proteomes" id="UP000823922"/>
    </source>
</evidence>
<dbReference type="SUPFAM" id="SSF52540">
    <property type="entry name" value="P-loop containing nucleoside triphosphate hydrolases"/>
    <property type="match status" value="1"/>
</dbReference>
<reference evidence="5" key="1">
    <citation type="journal article" date="2021" name="PeerJ">
        <title>Extensive microbial diversity within the chicken gut microbiome revealed by metagenomics and culture.</title>
        <authorList>
            <person name="Gilroy R."/>
            <person name="Ravi A."/>
            <person name="Getino M."/>
            <person name="Pursley I."/>
            <person name="Horton D.L."/>
            <person name="Alikhan N.F."/>
            <person name="Baker D."/>
            <person name="Gharbi K."/>
            <person name="Hall N."/>
            <person name="Watson M."/>
            <person name="Adriaenssens E.M."/>
            <person name="Foster-Nyarko E."/>
            <person name="Jarju S."/>
            <person name="Secka A."/>
            <person name="Antonio M."/>
            <person name="Oren A."/>
            <person name="Chaudhuri R.R."/>
            <person name="La Ragione R."/>
            <person name="Hildebrand F."/>
            <person name="Pallen M.J."/>
        </authorList>
    </citation>
    <scope>NUCLEOTIDE SEQUENCE</scope>
    <source>
        <strain evidence="5">ChiBcec1-1630</strain>
    </source>
</reference>
<dbReference type="GO" id="GO:0005524">
    <property type="term" value="F:ATP binding"/>
    <property type="evidence" value="ECO:0007669"/>
    <property type="project" value="UniProtKB-KW"/>
</dbReference>
<evidence type="ECO:0000256" key="1">
    <source>
        <dbReference type="ARBA" id="ARBA00022448"/>
    </source>
</evidence>
<evidence type="ECO:0000259" key="4">
    <source>
        <dbReference type="PROSITE" id="PS50893"/>
    </source>
</evidence>
<accession>A0A9D2TS26</accession>
<reference evidence="5" key="2">
    <citation type="submission" date="2021-04" db="EMBL/GenBank/DDBJ databases">
        <authorList>
            <person name="Gilroy R."/>
        </authorList>
    </citation>
    <scope>NUCLEOTIDE SEQUENCE</scope>
    <source>
        <strain evidence="5">ChiBcec1-1630</strain>
    </source>
</reference>
<dbReference type="InterPro" id="IPR050166">
    <property type="entry name" value="ABC_transporter_ATP-bind"/>
</dbReference>
<evidence type="ECO:0000256" key="3">
    <source>
        <dbReference type="ARBA" id="ARBA00022840"/>
    </source>
</evidence>